<dbReference type="AlphaFoldDB" id="A0A5N6WI93"/>
<name>A0A5N6WI93_9EURO</name>
<evidence type="ECO:0000313" key="2">
    <source>
        <dbReference type="Proteomes" id="UP000325945"/>
    </source>
</evidence>
<dbReference type="EMBL" id="ML741913">
    <property type="protein sequence ID" value="KAE8320574.1"/>
    <property type="molecule type" value="Genomic_DNA"/>
</dbReference>
<organism evidence="1 2">
    <name type="scientific">Aspergillus sergii</name>
    <dbReference type="NCBI Taxonomy" id="1034303"/>
    <lineage>
        <taxon>Eukaryota</taxon>
        <taxon>Fungi</taxon>
        <taxon>Dikarya</taxon>
        <taxon>Ascomycota</taxon>
        <taxon>Pezizomycotina</taxon>
        <taxon>Eurotiomycetes</taxon>
        <taxon>Eurotiomycetidae</taxon>
        <taxon>Eurotiales</taxon>
        <taxon>Aspergillaceae</taxon>
        <taxon>Aspergillus</taxon>
        <taxon>Aspergillus subgen. Circumdati</taxon>
    </lineage>
</organism>
<gene>
    <name evidence="1" type="ORF">BDV39DRAFT_187620</name>
</gene>
<keyword evidence="2" id="KW-1185">Reference proteome</keyword>
<proteinExistence type="predicted"/>
<reference evidence="2" key="1">
    <citation type="submission" date="2019-04" db="EMBL/GenBank/DDBJ databases">
        <title>Friends and foes A comparative genomics studyof 23 Aspergillus species from section Flavi.</title>
        <authorList>
            <consortium name="DOE Joint Genome Institute"/>
            <person name="Kjaerbolling I."/>
            <person name="Vesth T."/>
            <person name="Frisvad J.C."/>
            <person name="Nybo J.L."/>
            <person name="Theobald S."/>
            <person name="Kildgaard S."/>
            <person name="Isbrandt T."/>
            <person name="Kuo A."/>
            <person name="Sato A."/>
            <person name="Lyhne E.K."/>
            <person name="Kogle M.E."/>
            <person name="Wiebenga A."/>
            <person name="Kun R.S."/>
            <person name="Lubbers R.J."/>
            <person name="Makela M.R."/>
            <person name="Barry K."/>
            <person name="Chovatia M."/>
            <person name="Clum A."/>
            <person name="Daum C."/>
            <person name="Haridas S."/>
            <person name="He G."/>
            <person name="LaButti K."/>
            <person name="Lipzen A."/>
            <person name="Mondo S."/>
            <person name="Riley R."/>
            <person name="Salamov A."/>
            <person name="Simmons B.A."/>
            <person name="Magnuson J.K."/>
            <person name="Henrissat B."/>
            <person name="Mortensen U.H."/>
            <person name="Larsen T.O."/>
            <person name="Devries R.P."/>
            <person name="Grigoriev I.V."/>
            <person name="Machida M."/>
            <person name="Baker S.E."/>
            <person name="Andersen M.R."/>
        </authorList>
    </citation>
    <scope>NUCLEOTIDE SEQUENCE [LARGE SCALE GENOMIC DNA]</scope>
    <source>
        <strain evidence="2">CBS 130017</strain>
    </source>
</reference>
<accession>A0A5N6WI93</accession>
<sequence>MIKYLPAVWSIARNDNTLLLPKNAEIRRYKTHHIGIKRIPDAHAMHSSNPRTEMTSSLLSGCISARWVDSHARAGSSKRNLALPVCDPAYVELFRLEQLLPINHLASLVYSSPLIDNWHAPKRPLEKGSAHVTKSRDKKMTYKVRVYFNVPGLRDEMSDL</sequence>
<evidence type="ECO:0000313" key="1">
    <source>
        <dbReference type="EMBL" id="KAE8320574.1"/>
    </source>
</evidence>
<dbReference type="Proteomes" id="UP000325945">
    <property type="component" value="Unassembled WGS sequence"/>
</dbReference>
<protein>
    <submittedName>
        <fullName evidence="1">Uncharacterized protein</fullName>
    </submittedName>
</protein>